<protein>
    <submittedName>
        <fullName evidence="2">Uncharacterized protein</fullName>
    </submittedName>
</protein>
<evidence type="ECO:0000313" key="3">
    <source>
        <dbReference type="Proteomes" id="UP001177003"/>
    </source>
</evidence>
<accession>A0AA35ZLD0</accession>
<dbReference type="EMBL" id="OX465083">
    <property type="protein sequence ID" value="CAI9294800.1"/>
    <property type="molecule type" value="Genomic_DNA"/>
</dbReference>
<evidence type="ECO:0000313" key="2">
    <source>
        <dbReference type="EMBL" id="CAI9294800.1"/>
    </source>
</evidence>
<sequence length="107" mass="11737">MSYGRKIIETPTNGTTTMETTSVRPPLTPSSPPVTSTILPTSTCRVSPTVNVVMQDLEEDDVSDNAIISDKQFKILNSKMNSILQFLNDNVGKSFVISVEVEYLLKA</sequence>
<evidence type="ECO:0000256" key="1">
    <source>
        <dbReference type="SAM" id="MobiDB-lite"/>
    </source>
</evidence>
<reference evidence="2" key="1">
    <citation type="submission" date="2023-04" db="EMBL/GenBank/DDBJ databases">
        <authorList>
            <person name="Vijverberg K."/>
            <person name="Xiong W."/>
            <person name="Schranz E."/>
        </authorList>
    </citation>
    <scope>NUCLEOTIDE SEQUENCE</scope>
</reference>
<organism evidence="2 3">
    <name type="scientific">Lactuca saligna</name>
    <name type="common">Willowleaf lettuce</name>
    <dbReference type="NCBI Taxonomy" id="75948"/>
    <lineage>
        <taxon>Eukaryota</taxon>
        <taxon>Viridiplantae</taxon>
        <taxon>Streptophyta</taxon>
        <taxon>Embryophyta</taxon>
        <taxon>Tracheophyta</taxon>
        <taxon>Spermatophyta</taxon>
        <taxon>Magnoliopsida</taxon>
        <taxon>eudicotyledons</taxon>
        <taxon>Gunneridae</taxon>
        <taxon>Pentapetalae</taxon>
        <taxon>asterids</taxon>
        <taxon>campanulids</taxon>
        <taxon>Asterales</taxon>
        <taxon>Asteraceae</taxon>
        <taxon>Cichorioideae</taxon>
        <taxon>Cichorieae</taxon>
        <taxon>Lactucinae</taxon>
        <taxon>Lactuca</taxon>
    </lineage>
</organism>
<dbReference type="AlphaFoldDB" id="A0AA35ZLD0"/>
<feature type="region of interest" description="Disordered" evidence="1">
    <location>
        <begin position="1"/>
        <end position="40"/>
    </location>
</feature>
<feature type="compositionally biased region" description="Low complexity" evidence="1">
    <location>
        <begin position="10"/>
        <end position="25"/>
    </location>
</feature>
<proteinExistence type="predicted"/>
<gene>
    <name evidence="2" type="ORF">LSALG_LOCUS33764</name>
</gene>
<keyword evidence="3" id="KW-1185">Reference proteome</keyword>
<dbReference type="Proteomes" id="UP001177003">
    <property type="component" value="Chromosome 7"/>
</dbReference>
<name>A0AA35ZLD0_LACSI</name>